<evidence type="ECO:0000256" key="1">
    <source>
        <dbReference type="SAM" id="MobiDB-lite"/>
    </source>
</evidence>
<name>A0A514D4K9_9VIRU</name>
<organism evidence="2">
    <name type="scientific">Leviviridae sp</name>
    <dbReference type="NCBI Taxonomy" id="2027243"/>
    <lineage>
        <taxon>Viruses</taxon>
        <taxon>Riboviria</taxon>
        <taxon>Orthornavirae</taxon>
        <taxon>Lenarviricota</taxon>
        <taxon>Leviviricetes</taxon>
        <taxon>Norzivirales</taxon>
        <taxon>Fiersviridae</taxon>
    </lineage>
</organism>
<proteinExistence type="predicted"/>
<sequence>PLGGLPGASASTLPINRKRDPCRNGYDMPKSREELQVPIVTQTRKMRSKKTAWYRVGSGPVILLDPVDYYPSPILASETTTGFRSGREYDDLSVDKDFGSNQRDFVKTLKEDYRVGPQSTYDNGHEFDTVKRWVEGDFITLKTSPTFNSVYEGPIFSDASYHQRSTYPGTPALNSLGYYGPLAIKRTAPTSPHVSLAQGLTELKREGIPALPGVHLLKDRVAHFRELGGEYLSLEFGWKPILSDIQSTYSAVRKASAILRQYQRDSGKIVRRQTSFAPIYTSWARTDNPIGRLLKPPGWSSAAWTSMWKSGNTQGSLLETETSETRTWFKGAYTYYLQDDNKVLNRLFEYEQKANLLFGTRITPDVVWNLAPWSWLSDWFVNVGDNISNATSLSSDGLVMKYGYLMQETVSKHTCTIVGPQLLTGGSNVWTTTFYTSRKHRMKATPYGFGSNPASFTGRQWAILSALGFARGTGQLSAGE</sequence>
<evidence type="ECO:0000313" key="2">
    <source>
        <dbReference type="EMBL" id="QDH88544.1"/>
    </source>
</evidence>
<reference evidence="2" key="1">
    <citation type="submission" date="2019-05" db="EMBL/GenBank/DDBJ databases">
        <title>Metatranscriptomic reconstruction reveals RNA viruses with the potential to shape carbon cycling in soil.</title>
        <authorList>
            <person name="Starr E.P."/>
            <person name="Nuccio E."/>
            <person name="Pett-Ridge J."/>
            <person name="Banfield J.F."/>
            <person name="Firestone M.K."/>
        </authorList>
    </citation>
    <scope>NUCLEOTIDE SEQUENCE</scope>
    <source>
        <strain evidence="2">H2_Bulk_36_scaffold_103</strain>
    </source>
</reference>
<dbReference type="EMBL" id="MN034165">
    <property type="protein sequence ID" value="QDH88544.1"/>
    <property type="molecule type" value="Genomic_RNA"/>
</dbReference>
<feature type="region of interest" description="Disordered" evidence="1">
    <location>
        <begin position="1"/>
        <end position="29"/>
    </location>
</feature>
<protein>
    <recommendedName>
        <fullName evidence="3">Maturation</fullName>
    </recommendedName>
</protein>
<feature type="non-terminal residue" evidence="2">
    <location>
        <position position="1"/>
    </location>
</feature>
<gene>
    <name evidence="2" type="ORF">H2Bulk36103_000001</name>
</gene>
<accession>A0A514D4K9</accession>
<evidence type="ECO:0008006" key="3">
    <source>
        <dbReference type="Google" id="ProtNLM"/>
    </source>
</evidence>